<evidence type="ECO:0000313" key="3">
    <source>
        <dbReference type="Proteomes" id="UP000261231"/>
    </source>
</evidence>
<dbReference type="InterPro" id="IPR025377">
    <property type="entry name" value="DUF4367"/>
</dbReference>
<organism evidence="2 3">
    <name type="scientific">Coprococcus catus</name>
    <dbReference type="NCBI Taxonomy" id="116085"/>
    <lineage>
        <taxon>Bacteria</taxon>
        <taxon>Bacillati</taxon>
        <taxon>Bacillota</taxon>
        <taxon>Clostridia</taxon>
        <taxon>Lachnospirales</taxon>
        <taxon>Lachnospiraceae</taxon>
        <taxon>Coprococcus</taxon>
    </lineage>
</organism>
<reference evidence="2 3" key="1">
    <citation type="submission" date="2018-08" db="EMBL/GenBank/DDBJ databases">
        <title>A genome reference for cultivated species of the human gut microbiota.</title>
        <authorList>
            <person name="Zou Y."/>
            <person name="Xue W."/>
            <person name="Luo G."/>
        </authorList>
    </citation>
    <scope>NUCLEOTIDE SEQUENCE [LARGE SCALE GENOMIC DNA]</scope>
    <source>
        <strain evidence="2 3">AM28-39</strain>
    </source>
</reference>
<gene>
    <name evidence="2" type="ORF">DW747_13490</name>
</gene>
<name>A0A3E2XIV7_9FIRM</name>
<comment type="caution">
    <text evidence="2">The sequence shown here is derived from an EMBL/GenBank/DDBJ whole genome shotgun (WGS) entry which is preliminary data.</text>
</comment>
<dbReference type="Proteomes" id="UP000261231">
    <property type="component" value="Unassembled WGS sequence"/>
</dbReference>
<protein>
    <submittedName>
        <fullName evidence="2">DUF4367 domain-containing protein</fullName>
    </submittedName>
</protein>
<dbReference type="EMBL" id="QVFD01000016">
    <property type="protein sequence ID" value="RGC44240.1"/>
    <property type="molecule type" value="Genomic_DNA"/>
</dbReference>
<proteinExistence type="predicted"/>
<dbReference type="OrthoDB" id="1955813at2"/>
<evidence type="ECO:0000259" key="1">
    <source>
        <dbReference type="Pfam" id="PF14285"/>
    </source>
</evidence>
<evidence type="ECO:0000313" key="2">
    <source>
        <dbReference type="EMBL" id="RGC44240.1"/>
    </source>
</evidence>
<accession>A0A3E2XIV7</accession>
<sequence>MREGKTMDMSWQALLQEAAATSFEKTADTLAAAENDNCACIDLHQQQIHELSKKILLLPHQGRVLLLSRYCFRLSPEETEMFFHLENAKGRFRFYKELLSSSMGVEAGCMIPDDTFVKACHIALKGYLHNELEEDADDEAAGNNRTHIAFRKVWKTVAVAAITLTLLFSTCMVANAQFRERVISWVIETFEKYSIFELHGDELDEPQDLTEYQAGYLPDGAILQDTTKQPNTEPGIVLYKYAINEAESFEIMITQSDNLVYFDTENTKIEPFDKGGVTGYFFQKDGMSYICFERDGCFFSVYGSIDTDELAKIAASITKK</sequence>
<dbReference type="AlphaFoldDB" id="A0A3E2XIV7"/>
<dbReference type="Pfam" id="PF14285">
    <property type="entry name" value="DUF4367"/>
    <property type="match status" value="1"/>
</dbReference>
<feature type="domain" description="DUF4367" evidence="1">
    <location>
        <begin position="212"/>
        <end position="317"/>
    </location>
</feature>
<keyword evidence="3" id="KW-1185">Reference proteome</keyword>